<dbReference type="EMBL" id="JAVDXW010000001">
    <property type="protein sequence ID" value="MDR7300862.1"/>
    <property type="molecule type" value="Genomic_DNA"/>
</dbReference>
<evidence type="ECO:0000313" key="1">
    <source>
        <dbReference type="EMBL" id="MDR7300862.1"/>
    </source>
</evidence>
<organism evidence="1 2">
    <name type="scientific">Haloactinomyces albus</name>
    <dbReference type="NCBI Taxonomy" id="1352928"/>
    <lineage>
        <taxon>Bacteria</taxon>
        <taxon>Bacillati</taxon>
        <taxon>Actinomycetota</taxon>
        <taxon>Actinomycetes</taxon>
        <taxon>Actinopolysporales</taxon>
        <taxon>Actinopolysporaceae</taxon>
        <taxon>Haloactinomyces</taxon>
    </lineage>
</organism>
<dbReference type="GO" id="GO:0016874">
    <property type="term" value="F:ligase activity"/>
    <property type="evidence" value="ECO:0007669"/>
    <property type="project" value="UniProtKB-KW"/>
</dbReference>
<dbReference type="Proteomes" id="UP001180845">
    <property type="component" value="Unassembled WGS sequence"/>
</dbReference>
<protein>
    <submittedName>
        <fullName evidence="1">UDP-N-acetylmuramate-alanine ligase</fullName>
    </submittedName>
</protein>
<comment type="caution">
    <text evidence="1">The sequence shown here is derived from an EMBL/GenBank/DDBJ whole genome shotgun (WGS) entry which is preliminary data.</text>
</comment>
<reference evidence="1" key="1">
    <citation type="submission" date="2023-07" db="EMBL/GenBank/DDBJ databases">
        <title>Sequencing the genomes of 1000 actinobacteria strains.</title>
        <authorList>
            <person name="Klenk H.-P."/>
        </authorList>
    </citation>
    <scope>NUCLEOTIDE SEQUENCE</scope>
    <source>
        <strain evidence="1">DSM 45977</strain>
    </source>
</reference>
<gene>
    <name evidence="1" type="ORF">JOF55_001043</name>
</gene>
<sequence length="96" mass="10634">MATDSITSVTKSHRVRLRIVATAQFDHPDHWTDQLSLIKSTGASFDGREAWYLWRDAGNLSSEQLNPLWKAVEKYGTNVSSDAVAQEAAPSTSEEP</sequence>
<keyword evidence="1" id="KW-0436">Ligase</keyword>
<dbReference type="RefSeq" id="WP_310270345.1">
    <property type="nucleotide sequence ID" value="NZ_JAVDXW010000001.1"/>
</dbReference>
<keyword evidence="2" id="KW-1185">Reference proteome</keyword>
<accession>A0AAE3ZCQ9</accession>
<proteinExistence type="predicted"/>
<name>A0AAE3ZCQ9_9ACTN</name>
<evidence type="ECO:0000313" key="2">
    <source>
        <dbReference type="Proteomes" id="UP001180845"/>
    </source>
</evidence>
<dbReference type="AlphaFoldDB" id="A0AAE3ZCQ9"/>